<sequence length="580" mass="62606">MATTPGCYPTWSSYNTLSNTNVVYPPSSIVSLSTLVNSTLGTYKTFNYQCRESPLNQYCGQPAYQPGLNGEYGHWNLVWTQLNECTGTAVLDPPSSSPTLSLWNGVGCPNVYADNTEYKEGELVRGKDDNVYKCKPFPYSGSCGQDGFEPGAPSPSWKEAWTLLGSCQGTIAPTSSPNYNLVDFGGCPPEYSKSEHYQEGDKVSSNGVVFQCKSFPYSAWCSHDGYAPHAGGGGDTVRNVGSAAWEVLGVCEGTMSPTSAPNFDTLVDVSGCPEEWVEGGGVEFVGGDRVTLFVGEGRGVVYKCAEKWPDSGYCNLIPPGHASSLGWTLQGSCSGTIAPSTSPVFLSLTDTAGCPEEYSASTTYQAGDIVAMYVDSERAVVWECSQYPNSPYCNQFSPVEDTRGGWRKIGSCDGTRSPTSSPNFIGIEVGDGCPDDYDAVTAYEIGDLVMAVVSQNPQRQMVFKCKSEYCNAGPNYAPGGQNTDLGWTLKGHCTGTVAPTSSPVQYSGPCTYNNRTAVVNIPSWSRSDLMTYKAGTRVRKGNQIFQCLGYPKYLWCGMSSYEPLVSEFYRDCWMPFGTCN</sequence>
<accession>A0ABD3N5L8</accession>
<evidence type="ECO:0000313" key="1">
    <source>
        <dbReference type="EMBL" id="KAL3771424.1"/>
    </source>
</evidence>
<evidence type="ECO:0000313" key="2">
    <source>
        <dbReference type="Proteomes" id="UP001530400"/>
    </source>
</evidence>
<dbReference type="PANTHER" id="PTHR34823">
    <property type="entry name" value="GLCNAC-BINDING PROTEIN A"/>
    <property type="match status" value="1"/>
</dbReference>
<proteinExistence type="predicted"/>
<organism evidence="1 2">
    <name type="scientific">Cyclotella atomus</name>
    <dbReference type="NCBI Taxonomy" id="382360"/>
    <lineage>
        <taxon>Eukaryota</taxon>
        <taxon>Sar</taxon>
        <taxon>Stramenopiles</taxon>
        <taxon>Ochrophyta</taxon>
        <taxon>Bacillariophyta</taxon>
        <taxon>Coscinodiscophyceae</taxon>
        <taxon>Thalassiosirophycidae</taxon>
        <taxon>Stephanodiscales</taxon>
        <taxon>Stephanodiscaceae</taxon>
        <taxon>Cyclotella</taxon>
    </lineage>
</organism>
<reference evidence="1 2" key="1">
    <citation type="submission" date="2024-10" db="EMBL/GenBank/DDBJ databases">
        <title>Updated reference genomes for cyclostephanoid diatoms.</title>
        <authorList>
            <person name="Roberts W.R."/>
            <person name="Alverson A.J."/>
        </authorList>
    </citation>
    <scope>NUCLEOTIDE SEQUENCE [LARGE SCALE GENOMIC DNA]</scope>
    <source>
        <strain evidence="1 2">AJA010-31</strain>
    </source>
</reference>
<name>A0ABD3N5L8_9STRA</name>
<protein>
    <submittedName>
        <fullName evidence="1">Uncharacterized protein</fullName>
    </submittedName>
</protein>
<dbReference type="Proteomes" id="UP001530400">
    <property type="component" value="Unassembled WGS sequence"/>
</dbReference>
<dbReference type="AlphaFoldDB" id="A0ABD3N5L8"/>
<dbReference type="PANTHER" id="PTHR34823:SF1">
    <property type="entry name" value="CHITIN-BINDING TYPE-4 DOMAIN-CONTAINING PROTEIN"/>
    <property type="match status" value="1"/>
</dbReference>
<keyword evidence="2" id="KW-1185">Reference proteome</keyword>
<dbReference type="EMBL" id="JALLPJ020001287">
    <property type="protein sequence ID" value="KAL3771424.1"/>
    <property type="molecule type" value="Genomic_DNA"/>
</dbReference>
<dbReference type="InterPro" id="IPR051024">
    <property type="entry name" value="GlcNAc_Chitin_IntDeg"/>
</dbReference>
<comment type="caution">
    <text evidence="1">The sequence shown here is derived from an EMBL/GenBank/DDBJ whole genome shotgun (WGS) entry which is preliminary data.</text>
</comment>
<gene>
    <name evidence="1" type="ORF">ACHAWO_009087</name>
</gene>